<keyword evidence="5" id="KW-1185">Reference proteome</keyword>
<dbReference type="PROSITE" id="PS51257">
    <property type="entry name" value="PROKAR_LIPOPROTEIN"/>
    <property type="match status" value="1"/>
</dbReference>
<evidence type="ECO:0000256" key="1">
    <source>
        <dbReference type="SAM" id="SignalP"/>
    </source>
</evidence>
<feature type="chain" id="PRO_5039721437" evidence="1">
    <location>
        <begin position="22"/>
        <end position="334"/>
    </location>
</feature>
<feature type="domain" description="DUF3048" evidence="3">
    <location>
        <begin position="215"/>
        <end position="322"/>
    </location>
</feature>
<proteinExistence type="predicted"/>
<reference evidence="4 5" key="1">
    <citation type="submission" date="2020-07" db="EMBL/GenBank/DDBJ databases">
        <authorList>
            <person name="Feng H."/>
        </authorList>
    </citation>
    <scope>NUCLEOTIDE SEQUENCE [LARGE SCALE GENOMIC DNA]</scope>
    <source>
        <strain evidence="5">s-10</strain>
    </source>
</reference>
<dbReference type="SUPFAM" id="SSF159774">
    <property type="entry name" value="YerB-like"/>
    <property type="match status" value="1"/>
</dbReference>
<sequence length="334" mass="37142">MKKMKNAGRWLVYGLLIFALAACSVPGPSGKNENQSGEKKKAVNKIDPLTGLTTGGAEHPVLMVMLNNHRNARPQTGLDRADIVVEILAEGEITRFAAFYHSQTGGKVGPVRSVRNYYLDLAEGADAVVAHAGGAKDALARIEQENIPGLDGIHEDARYFSRVSFRKPPHNLYTDLERLYEAVREQGYQSLPVKKAYQFSKTAETGQRESAGRIDLDYHPLYKAGYEYDSASKSYIRYTEGVRQVDRETKQPLSMQNVLVVFAKHQIVDSVGHRTVAVKASGRGYLFQQGKALSIEWRYRDGWIIPFAGGKEVPMLPGKTWVNVLPETGRVSFQ</sequence>
<evidence type="ECO:0000313" key="5">
    <source>
        <dbReference type="Proteomes" id="UP000535491"/>
    </source>
</evidence>
<comment type="caution">
    <text evidence="4">The sequence shown here is derived from an EMBL/GenBank/DDBJ whole genome shotgun (WGS) entry which is preliminary data.</text>
</comment>
<dbReference type="Proteomes" id="UP000535491">
    <property type="component" value="Unassembled WGS sequence"/>
</dbReference>
<accession>A0A7W2A929</accession>
<dbReference type="AlphaFoldDB" id="A0A7W2A929"/>
<name>A0A7W2A929_9BACL</name>
<gene>
    <name evidence="4" type="ORF">H1191_10800</name>
</gene>
<dbReference type="InterPro" id="IPR035328">
    <property type="entry name" value="DUF3048_C"/>
</dbReference>
<keyword evidence="1" id="KW-0732">Signal</keyword>
<dbReference type="Pfam" id="PF17479">
    <property type="entry name" value="DUF3048_C"/>
    <property type="match status" value="1"/>
</dbReference>
<evidence type="ECO:0000259" key="3">
    <source>
        <dbReference type="Pfam" id="PF17479"/>
    </source>
</evidence>
<evidence type="ECO:0000313" key="4">
    <source>
        <dbReference type="EMBL" id="MBA4494794.1"/>
    </source>
</evidence>
<feature type="signal peptide" evidence="1">
    <location>
        <begin position="1"/>
        <end position="21"/>
    </location>
</feature>
<organism evidence="4 5">
    <name type="scientific">Paenactinomyces guangxiensis</name>
    <dbReference type="NCBI Taxonomy" id="1490290"/>
    <lineage>
        <taxon>Bacteria</taxon>
        <taxon>Bacillati</taxon>
        <taxon>Bacillota</taxon>
        <taxon>Bacilli</taxon>
        <taxon>Bacillales</taxon>
        <taxon>Thermoactinomycetaceae</taxon>
        <taxon>Paenactinomyces</taxon>
    </lineage>
</organism>
<dbReference type="InterPro" id="IPR021416">
    <property type="entry name" value="DUF3048_N"/>
</dbReference>
<evidence type="ECO:0000259" key="2">
    <source>
        <dbReference type="Pfam" id="PF11258"/>
    </source>
</evidence>
<dbReference type="InterPro" id="IPR023158">
    <property type="entry name" value="YerB-like_sf"/>
</dbReference>
<protein>
    <submittedName>
        <fullName evidence="4">DUF3048 domain-containing protein</fullName>
    </submittedName>
</protein>
<dbReference type="Pfam" id="PF11258">
    <property type="entry name" value="DUF3048"/>
    <property type="match status" value="1"/>
</dbReference>
<feature type="domain" description="DUF3048" evidence="2">
    <location>
        <begin position="49"/>
        <end position="189"/>
    </location>
</feature>
<dbReference type="EMBL" id="JACEIQ010000010">
    <property type="protein sequence ID" value="MBA4494794.1"/>
    <property type="molecule type" value="Genomic_DNA"/>
</dbReference>
<dbReference type="Gene3D" id="3.50.90.10">
    <property type="entry name" value="YerB-like"/>
    <property type="match status" value="1"/>
</dbReference>